<accession>A0A176VU75</accession>
<feature type="compositionally biased region" description="Polar residues" evidence="1">
    <location>
        <begin position="8"/>
        <end position="17"/>
    </location>
</feature>
<evidence type="ECO:0000256" key="1">
    <source>
        <dbReference type="SAM" id="MobiDB-lite"/>
    </source>
</evidence>
<reference evidence="2" key="1">
    <citation type="submission" date="2016-03" db="EMBL/GenBank/DDBJ databases">
        <title>Mechanisms controlling the formation of the plant cell surface in tip-growing cells are functionally conserved among land plants.</title>
        <authorList>
            <person name="Honkanen S."/>
            <person name="Jones V.A."/>
            <person name="Morieri G."/>
            <person name="Champion C."/>
            <person name="Hetherington A.J."/>
            <person name="Kelly S."/>
            <person name="Saint-Marcoux D."/>
            <person name="Proust H."/>
            <person name="Prescott H."/>
            <person name="Dolan L."/>
        </authorList>
    </citation>
    <scope>NUCLEOTIDE SEQUENCE [LARGE SCALE GENOMIC DNA]</scope>
    <source>
        <tissue evidence="2">Whole gametophyte</tissue>
    </source>
</reference>
<proteinExistence type="predicted"/>
<sequence length="95" mass="10446">MTVAETRSVGQWTQHSAASRVERHHQLSANLEIFSEAENGLKLLELQKRSLIRLRGSSGTSSAVDDKACRTSRLVGHGNFVQTIHARYMATSPGI</sequence>
<comment type="caution">
    <text evidence="2">The sequence shown here is derived from an EMBL/GenBank/DDBJ whole genome shotgun (WGS) entry which is preliminary data.</text>
</comment>
<organism evidence="2 3">
    <name type="scientific">Marchantia polymorpha subsp. ruderalis</name>
    <dbReference type="NCBI Taxonomy" id="1480154"/>
    <lineage>
        <taxon>Eukaryota</taxon>
        <taxon>Viridiplantae</taxon>
        <taxon>Streptophyta</taxon>
        <taxon>Embryophyta</taxon>
        <taxon>Marchantiophyta</taxon>
        <taxon>Marchantiopsida</taxon>
        <taxon>Marchantiidae</taxon>
        <taxon>Marchantiales</taxon>
        <taxon>Marchantiaceae</taxon>
        <taxon>Marchantia</taxon>
    </lineage>
</organism>
<dbReference type="EMBL" id="LVLJ01002841">
    <property type="protein sequence ID" value="OAE23426.1"/>
    <property type="molecule type" value="Genomic_DNA"/>
</dbReference>
<dbReference type="Proteomes" id="UP000077202">
    <property type="component" value="Unassembled WGS sequence"/>
</dbReference>
<keyword evidence="3" id="KW-1185">Reference proteome</keyword>
<feature type="region of interest" description="Disordered" evidence="1">
    <location>
        <begin position="1"/>
        <end position="21"/>
    </location>
</feature>
<name>A0A176VU75_MARPO</name>
<gene>
    <name evidence="2" type="ORF">AXG93_961s1220</name>
</gene>
<evidence type="ECO:0000313" key="3">
    <source>
        <dbReference type="Proteomes" id="UP000077202"/>
    </source>
</evidence>
<evidence type="ECO:0000313" key="2">
    <source>
        <dbReference type="EMBL" id="OAE23426.1"/>
    </source>
</evidence>
<dbReference type="AlphaFoldDB" id="A0A176VU75"/>
<protein>
    <submittedName>
        <fullName evidence="2">Uncharacterized protein</fullName>
    </submittedName>
</protein>